<protein>
    <recommendedName>
        <fullName evidence="4">DUF998 domain-containing protein</fullName>
    </recommendedName>
</protein>
<dbReference type="InterPro" id="IPR009339">
    <property type="entry name" value="DUF998"/>
</dbReference>
<evidence type="ECO:0000256" key="1">
    <source>
        <dbReference type="SAM" id="Phobius"/>
    </source>
</evidence>
<feature type="transmembrane region" description="Helical" evidence="1">
    <location>
        <begin position="194"/>
        <end position="211"/>
    </location>
</feature>
<reference evidence="2 3" key="1">
    <citation type="journal article" date="2019" name="Int. J. Syst. Evol. Microbiol.">
        <title>The Global Catalogue of Microorganisms (GCM) 10K type strain sequencing project: providing services to taxonomists for standard genome sequencing and annotation.</title>
        <authorList>
            <consortium name="The Broad Institute Genomics Platform"/>
            <consortium name="The Broad Institute Genome Sequencing Center for Infectious Disease"/>
            <person name="Wu L."/>
            <person name="Ma J."/>
        </authorList>
    </citation>
    <scope>NUCLEOTIDE SEQUENCE [LARGE SCALE GENOMIC DNA]</scope>
    <source>
        <strain evidence="2 3">JCM 3380</strain>
    </source>
</reference>
<keyword evidence="3" id="KW-1185">Reference proteome</keyword>
<feature type="transmembrane region" description="Helical" evidence="1">
    <location>
        <begin position="90"/>
        <end position="107"/>
    </location>
</feature>
<comment type="caution">
    <text evidence="2">The sequence shown here is derived from an EMBL/GenBank/DDBJ whole genome shotgun (WGS) entry which is preliminary data.</text>
</comment>
<keyword evidence="1" id="KW-0472">Membrane</keyword>
<proteinExistence type="predicted"/>
<evidence type="ECO:0000313" key="2">
    <source>
        <dbReference type="EMBL" id="GAA0250343.1"/>
    </source>
</evidence>
<dbReference type="Proteomes" id="UP001500416">
    <property type="component" value="Unassembled WGS sequence"/>
</dbReference>
<feature type="transmembrane region" description="Helical" evidence="1">
    <location>
        <begin position="17"/>
        <end position="39"/>
    </location>
</feature>
<accession>A0ABN0UHE2</accession>
<organism evidence="2 3">
    <name type="scientific">Saccharothrix mutabilis subsp. mutabilis</name>
    <dbReference type="NCBI Taxonomy" id="66855"/>
    <lineage>
        <taxon>Bacteria</taxon>
        <taxon>Bacillati</taxon>
        <taxon>Actinomycetota</taxon>
        <taxon>Actinomycetes</taxon>
        <taxon>Pseudonocardiales</taxon>
        <taxon>Pseudonocardiaceae</taxon>
        <taxon>Saccharothrix</taxon>
    </lineage>
</organism>
<keyword evidence="1" id="KW-0812">Transmembrane</keyword>
<feature type="transmembrane region" description="Helical" evidence="1">
    <location>
        <begin position="59"/>
        <end position="83"/>
    </location>
</feature>
<dbReference type="Pfam" id="PF06197">
    <property type="entry name" value="DUF998"/>
    <property type="match status" value="1"/>
</dbReference>
<name>A0ABN0UHE2_9PSEU</name>
<evidence type="ECO:0000313" key="3">
    <source>
        <dbReference type="Proteomes" id="UP001500416"/>
    </source>
</evidence>
<feature type="transmembrane region" description="Helical" evidence="1">
    <location>
        <begin position="156"/>
        <end position="174"/>
    </location>
</feature>
<evidence type="ECO:0008006" key="4">
    <source>
        <dbReference type="Google" id="ProtNLM"/>
    </source>
</evidence>
<keyword evidence="1" id="KW-1133">Transmembrane helix</keyword>
<feature type="transmembrane region" description="Helical" evidence="1">
    <location>
        <begin position="127"/>
        <end position="149"/>
    </location>
</feature>
<gene>
    <name evidence="2" type="ORF">GCM10010492_58130</name>
</gene>
<dbReference type="EMBL" id="BAAABU010000018">
    <property type="protein sequence ID" value="GAA0250343.1"/>
    <property type="molecule type" value="Genomic_DNA"/>
</dbReference>
<sequence length="224" mass="24122">MVSEALGSRRTSVRSGLLWLGVVAPVYYAVVDGLLVSRYEGYRLTEHTVSELFAIGAPTAALAVPLMLVYSVMAIAFGCGVWLSAGGRRALRVVAVALVVKEVLGIVGTTVGPMHMRGVEPTFTDTLHITVTALGALCYLVAMGFGAAAFGRAFRFYSIGTIALLAVGGFMAGRDAGNVPSDLPTPWMGLWERVNIYATMSWIVVLAVLLLRSHRNPRDRWIHR</sequence>